<dbReference type="GO" id="GO:0000225">
    <property type="term" value="F:N-acetylglucosaminylphosphatidylinositol deacetylase activity"/>
    <property type="evidence" value="ECO:0007669"/>
    <property type="project" value="UniProtKB-EC"/>
</dbReference>
<sequence length="287" mass="34041">MFDIKSPKRFIKEQINEIGQWWSWYIREITWQIIITLIAYLLVCILLYIILKRVNHQAWQLPGPPSKILFVTAHPDDEVMFFGPMIYWLSKFKTTNVYLLCFTNGGHRRRKEELWASAKIIGIPEANITIIINSELPDNPKVQWPGSIISENILHYIETYKMNAVVTFDKRGVSGHKNHISLYYAIASLCIEKKIPSYCKLYILESVNILRKYVQLLDLPISLLTSSYWYLVNYEQRRTIQSAMKAHKSQYVWFRKLYMTFSRYTFINTLQEVNALDLEFDLQYEDD</sequence>
<proteinExistence type="inferred from homology"/>
<feature type="transmembrane region" description="Helical" evidence="3">
    <location>
        <begin position="29"/>
        <end position="51"/>
    </location>
</feature>
<dbReference type="UniPathway" id="UPA00196"/>
<evidence type="ECO:0000256" key="2">
    <source>
        <dbReference type="ARBA" id="ARBA00012176"/>
    </source>
</evidence>
<dbReference type="Proteomes" id="UP000786811">
    <property type="component" value="Unassembled WGS sequence"/>
</dbReference>
<name>A0A8J2MPN7_COTCN</name>
<reference evidence="4" key="1">
    <citation type="submission" date="2021-04" db="EMBL/GenBank/DDBJ databases">
        <authorList>
            <person name="Chebbi M.A.C M."/>
        </authorList>
    </citation>
    <scope>NUCLEOTIDE SEQUENCE</scope>
</reference>
<organism evidence="4 5">
    <name type="scientific">Cotesia congregata</name>
    <name type="common">Parasitoid wasp</name>
    <name type="synonym">Apanteles congregatus</name>
    <dbReference type="NCBI Taxonomy" id="51543"/>
    <lineage>
        <taxon>Eukaryota</taxon>
        <taxon>Metazoa</taxon>
        <taxon>Ecdysozoa</taxon>
        <taxon>Arthropoda</taxon>
        <taxon>Hexapoda</taxon>
        <taxon>Insecta</taxon>
        <taxon>Pterygota</taxon>
        <taxon>Neoptera</taxon>
        <taxon>Endopterygota</taxon>
        <taxon>Hymenoptera</taxon>
        <taxon>Apocrita</taxon>
        <taxon>Ichneumonoidea</taxon>
        <taxon>Braconidae</taxon>
        <taxon>Microgastrinae</taxon>
        <taxon>Cotesia</taxon>
    </lineage>
</organism>
<dbReference type="EC" id="3.5.1.89" evidence="2"/>
<dbReference type="SUPFAM" id="SSF102588">
    <property type="entry name" value="LmbE-like"/>
    <property type="match status" value="1"/>
</dbReference>
<dbReference type="AlphaFoldDB" id="A0A8J2MPN7"/>
<dbReference type="GO" id="GO:0006506">
    <property type="term" value="P:GPI anchor biosynthetic process"/>
    <property type="evidence" value="ECO:0007669"/>
    <property type="project" value="UniProtKB-UniPathway"/>
</dbReference>
<dbReference type="GO" id="GO:0016020">
    <property type="term" value="C:membrane"/>
    <property type="evidence" value="ECO:0007669"/>
    <property type="project" value="GOC"/>
</dbReference>
<dbReference type="GO" id="GO:0005783">
    <property type="term" value="C:endoplasmic reticulum"/>
    <property type="evidence" value="ECO:0007669"/>
    <property type="project" value="TreeGrafter"/>
</dbReference>
<dbReference type="Gene3D" id="3.40.50.10320">
    <property type="entry name" value="LmbE-like"/>
    <property type="match status" value="1"/>
</dbReference>
<dbReference type="OrthoDB" id="440160at2759"/>
<comment type="caution">
    <text evidence="4">The sequence shown here is derived from an EMBL/GenBank/DDBJ whole genome shotgun (WGS) entry which is preliminary data.</text>
</comment>
<dbReference type="PANTHER" id="PTHR12993:SF11">
    <property type="entry name" value="N-ACETYLGLUCOSAMINYL-PHOSPHATIDYLINOSITOL DE-N-ACETYLASE"/>
    <property type="match status" value="1"/>
</dbReference>
<keyword evidence="5" id="KW-1185">Reference proteome</keyword>
<dbReference type="InterPro" id="IPR003737">
    <property type="entry name" value="GlcNAc_PI_deacetylase-related"/>
</dbReference>
<gene>
    <name evidence="4" type="ORF">HICCMSTLAB_LOCUS10857</name>
</gene>
<dbReference type="EMBL" id="CAJNRD030001123">
    <property type="protein sequence ID" value="CAG5102122.1"/>
    <property type="molecule type" value="Genomic_DNA"/>
</dbReference>
<evidence type="ECO:0000313" key="5">
    <source>
        <dbReference type="Proteomes" id="UP000786811"/>
    </source>
</evidence>
<protein>
    <recommendedName>
        <fullName evidence="2">N-acetylglucosaminylphosphatidylinositol deacetylase</fullName>
        <ecNumber evidence="2">3.5.1.89</ecNumber>
    </recommendedName>
</protein>
<evidence type="ECO:0000256" key="3">
    <source>
        <dbReference type="SAM" id="Phobius"/>
    </source>
</evidence>
<evidence type="ECO:0000313" key="4">
    <source>
        <dbReference type="EMBL" id="CAG5102122.1"/>
    </source>
</evidence>
<evidence type="ECO:0000256" key="1">
    <source>
        <dbReference type="ARBA" id="ARBA00006066"/>
    </source>
</evidence>
<comment type="similarity">
    <text evidence="1">Belongs to the PIGL family.</text>
</comment>
<dbReference type="Pfam" id="PF02585">
    <property type="entry name" value="PIG-L"/>
    <property type="match status" value="1"/>
</dbReference>
<keyword evidence="3" id="KW-0472">Membrane</keyword>
<keyword evidence="3" id="KW-0812">Transmembrane</keyword>
<keyword evidence="3" id="KW-1133">Transmembrane helix</keyword>
<dbReference type="PANTHER" id="PTHR12993">
    <property type="entry name" value="N-ACETYLGLUCOSAMINYL-PHOSPHATIDYLINOSITOL DE-N-ACETYLASE-RELATED"/>
    <property type="match status" value="1"/>
</dbReference>
<dbReference type="InterPro" id="IPR024078">
    <property type="entry name" value="LmbE-like_dom_sf"/>
</dbReference>
<accession>A0A8J2MPN7</accession>